<evidence type="ECO:0000256" key="3">
    <source>
        <dbReference type="SAM" id="Phobius"/>
    </source>
</evidence>
<name>A0A0P7BJI9_9HYPO</name>
<keyword evidence="3" id="KW-1133">Transmembrane helix</keyword>
<dbReference type="Pfam" id="PF11807">
    <property type="entry name" value="UstYa"/>
    <property type="match status" value="1"/>
</dbReference>
<feature type="transmembrane region" description="Helical" evidence="3">
    <location>
        <begin position="46"/>
        <end position="66"/>
    </location>
</feature>
<feature type="compositionally biased region" description="Polar residues" evidence="2">
    <location>
        <begin position="1"/>
        <end position="14"/>
    </location>
</feature>
<protein>
    <recommendedName>
        <fullName evidence="6">Cyclochlorotine biosynthesis protein O</fullName>
    </recommendedName>
</protein>
<evidence type="ECO:0000256" key="1">
    <source>
        <dbReference type="ARBA" id="ARBA00035112"/>
    </source>
</evidence>
<dbReference type="GO" id="GO:0043386">
    <property type="term" value="P:mycotoxin biosynthetic process"/>
    <property type="evidence" value="ECO:0007669"/>
    <property type="project" value="InterPro"/>
</dbReference>
<dbReference type="AlphaFoldDB" id="A0A0P7BJI9"/>
<evidence type="ECO:0000313" key="5">
    <source>
        <dbReference type="Proteomes" id="UP000050424"/>
    </source>
</evidence>
<dbReference type="STRING" id="78410.A0A0P7BJI9"/>
<evidence type="ECO:0008006" key="6">
    <source>
        <dbReference type="Google" id="ProtNLM"/>
    </source>
</evidence>
<keyword evidence="5" id="KW-1185">Reference proteome</keyword>
<keyword evidence="3" id="KW-0812">Transmembrane</keyword>
<reference evidence="4 5" key="1">
    <citation type="submission" date="2015-09" db="EMBL/GenBank/DDBJ databases">
        <title>Draft genome of a European isolate of the apple canker pathogen Neonectria ditissima.</title>
        <authorList>
            <person name="Gomez-Cortecero A."/>
            <person name="Harrison R.J."/>
            <person name="Armitage A.D."/>
        </authorList>
    </citation>
    <scope>NUCLEOTIDE SEQUENCE [LARGE SCALE GENOMIC DNA]</scope>
    <source>
        <strain evidence="4 5">R09/05</strain>
    </source>
</reference>
<accession>A0A0P7BJI9</accession>
<dbReference type="PANTHER" id="PTHR33365">
    <property type="entry name" value="YALI0B05434P"/>
    <property type="match status" value="1"/>
</dbReference>
<organism evidence="4 5">
    <name type="scientific">Neonectria ditissima</name>
    <dbReference type="NCBI Taxonomy" id="78410"/>
    <lineage>
        <taxon>Eukaryota</taxon>
        <taxon>Fungi</taxon>
        <taxon>Dikarya</taxon>
        <taxon>Ascomycota</taxon>
        <taxon>Pezizomycotina</taxon>
        <taxon>Sordariomycetes</taxon>
        <taxon>Hypocreomycetidae</taxon>
        <taxon>Hypocreales</taxon>
        <taxon>Nectriaceae</taxon>
        <taxon>Neonectria</taxon>
    </lineage>
</organism>
<dbReference type="PANTHER" id="PTHR33365:SF7">
    <property type="entry name" value="TAT PATHWAY SIGNAL SEQUENCE"/>
    <property type="match status" value="1"/>
</dbReference>
<dbReference type="EMBL" id="LKCW01000081">
    <property type="protein sequence ID" value="KPM40534.1"/>
    <property type="molecule type" value="Genomic_DNA"/>
</dbReference>
<comment type="similarity">
    <text evidence="1">Belongs to the ustYa family.</text>
</comment>
<dbReference type="InterPro" id="IPR021765">
    <property type="entry name" value="UstYa-like"/>
</dbReference>
<comment type="caution">
    <text evidence="4">The sequence shown here is derived from an EMBL/GenBank/DDBJ whole genome shotgun (WGS) entry which is preliminary data.</text>
</comment>
<evidence type="ECO:0000256" key="2">
    <source>
        <dbReference type="SAM" id="MobiDB-lite"/>
    </source>
</evidence>
<evidence type="ECO:0000313" key="4">
    <source>
        <dbReference type="EMBL" id="KPM40534.1"/>
    </source>
</evidence>
<keyword evidence="3" id="KW-0472">Membrane</keyword>
<dbReference type="Proteomes" id="UP000050424">
    <property type="component" value="Unassembled WGS sequence"/>
</dbReference>
<proteinExistence type="inferred from homology"/>
<sequence length="272" mass="31063">MPSQNLLPTASQFPSPDLGDSDDENADLLNHEQLTEKHKLQKKRNWTVLAANIFVLLLNVGALLMMSVPRSTSVTEEIRLPHSDWISSAIELELRTFDDKFGVHGPFRGKPRPELDRAWADPIRNYTIRIPKPGWRNVSSSARVLAEFQDEKGGLMGTFSFLHNLHCLKEIREYMLPDFYPKTAAFHKPSPEAPIPEHLDHCIDILRQSELCHADMSLMAFEWHEDKPKPVDIHHAQHVCANKDKLVEFVERNSVPPFGSILVHPWTGKSPY</sequence>
<gene>
    <name evidence="4" type="ORF">AK830_g5980</name>
</gene>
<feature type="region of interest" description="Disordered" evidence="2">
    <location>
        <begin position="1"/>
        <end position="25"/>
    </location>
</feature>
<dbReference type="OrthoDB" id="5101832at2759"/>